<dbReference type="Pfam" id="PF03727">
    <property type="entry name" value="Hexokinase_2"/>
    <property type="match status" value="1"/>
</dbReference>
<dbReference type="Proteomes" id="UP000094527">
    <property type="component" value="Unassembled WGS sequence"/>
</dbReference>
<dbReference type="GO" id="GO:0001678">
    <property type="term" value="P:intracellular glucose homeostasis"/>
    <property type="evidence" value="ECO:0007669"/>
    <property type="project" value="InterPro"/>
</dbReference>
<sequence>MSPCVTSANIPSEAPQLEIADPKKATQYQECVKGLKLSKDTMLKIGKIFHDEMELGLSLNPPKKSSLQMCNTYITQLPDGTEEGEFLALDLGGTNFRVILLQLSKGQLVREEVKHYHVPEALRLGHGIPLFDYLATCIHEFITEHDLEKRRIPLGFTFSFPMDQRGLDSGVLVTWTKTFNCEGVVGEDAVKMLNDAIHRRGDLNVDVIAILNDTTGTLIQGAYLDTACGIGLILGTGSNACYIEKVEKVLRWDGGKAEGAEEVIVDIESGAFGDTGVLDFIRTDFDRELDRHSLLPESFTFEKYISGRYLGELARLVMVKLVKQRLLFAGVPSEKLLTPGGFTTRFISLIEADTINHSTDNVRIVLDEIEVNFDADDINIVKDVCYLVTDRSAKLVAITLATILDRMNKPDSVTIAVDGSLYKLHPRLSTLIGKYIQEFTPARKFSLLLAEDGSGKGAGLTAALAIKMKNNAQQ</sequence>
<comment type="caution">
    <text evidence="17">The sequence shown here is derived from an EMBL/GenBank/DDBJ whole genome shotgun (WGS) entry which is preliminary data.</text>
</comment>
<feature type="domain" description="Hexokinase C-terminal" evidence="16">
    <location>
        <begin position="230"/>
        <end position="464"/>
    </location>
</feature>
<dbReference type="GO" id="GO:0006006">
    <property type="term" value="P:glucose metabolic process"/>
    <property type="evidence" value="ECO:0007669"/>
    <property type="project" value="TreeGrafter"/>
</dbReference>
<dbReference type="FunFam" id="3.30.420.40:FF:000095">
    <property type="entry name" value="Phosphotransferase"/>
    <property type="match status" value="1"/>
</dbReference>
<keyword evidence="18" id="KW-1185">Reference proteome</keyword>
<organism evidence="17 18">
    <name type="scientific">Orchesella cincta</name>
    <name type="common">Springtail</name>
    <name type="synonym">Podura cincta</name>
    <dbReference type="NCBI Taxonomy" id="48709"/>
    <lineage>
        <taxon>Eukaryota</taxon>
        <taxon>Metazoa</taxon>
        <taxon>Ecdysozoa</taxon>
        <taxon>Arthropoda</taxon>
        <taxon>Hexapoda</taxon>
        <taxon>Collembola</taxon>
        <taxon>Entomobryomorpha</taxon>
        <taxon>Entomobryoidea</taxon>
        <taxon>Orchesellidae</taxon>
        <taxon>Orchesellinae</taxon>
        <taxon>Orchesella</taxon>
    </lineage>
</organism>
<dbReference type="PROSITE" id="PS00378">
    <property type="entry name" value="HEXOKINASE_1"/>
    <property type="match status" value="1"/>
</dbReference>
<dbReference type="PRINTS" id="PR00475">
    <property type="entry name" value="HEXOKINASE"/>
</dbReference>
<comment type="similarity">
    <text evidence="3 14">Belongs to the hexokinase family.</text>
</comment>
<evidence type="ECO:0000256" key="12">
    <source>
        <dbReference type="ARBA" id="ARBA00050361"/>
    </source>
</evidence>
<feature type="domain" description="Hexokinase N-terminal" evidence="15">
    <location>
        <begin position="28"/>
        <end position="223"/>
    </location>
</feature>
<dbReference type="InterPro" id="IPR019807">
    <property type="entry name" value="Hexokinase_BS"/>
</dbReference>
<dbReference type="InterPro" id="IPR022672">
    <property type="entry name" value="Hexokinase_N"/>
</dbReference>
<dbReference type="GO" id="GO:0005829">
    <property type="term" value="C:cytosol"/>
    <property type="evidence" value="ECO:0007669"/>
    <property type="project" value="TreeGrafter"/>
</dbReference>
<evidence type="ECO:0000256" key="1">
    <source>
        <dbReference type="ARBA" id="ARBA00004888"/>
    </source>
</evidence>
<evidence type="ECO:0000256" key="14">
    <source>
        <dbReference type="RuleBase" id="RU362007"/>
    </source>
</evidence>
<evidence type="ECO:0000313" key="17">
    <source>
        <dbReference type="EMBL" id="ODM89085.1"/>
    </source>
</evidence>
<dbReference type="EC" id="2.7.1.-" evidence="14"/>
<comment type="catalytic activity">
    <reaction evidence="11">
        <text>D-glucose + ATP = D-glucose 6-phosphate + ADP + H(+)</text>
        <dbReference type="Rhea" id="RHEA:17825"/>
        <dbReference type="ChEBI" id="CHEBI:4167"/>
        <dbReference type="ChEBI" id="CHEBI:15378"/>
        <dbReference type="ChEBI" id="CHEBI:30616"/>
        <dbReference type="ChEBI" id="CHEBI:61548"/>
        <dbReference type="ChEBI" id="CHEBI:456216"/>
        <dbReference type="EC" id="2.7.1.1"/>
    </reaction>
    <physiologicalReaction direction="left-to-right" evidence="11">
        <dbReference type="Rhea" id="RHEA:17826"/>
    </physiologicalReaction>
</comment>
<gene>
    <name evidence="17" type="ORF">Ocin01_17597</name>
</gene>
<evidence type="ECO:0000256" key="10">
    <source>
        <dbReference type="ARBA" id="ARBA00047905"/>
    </source>
</evidence>
<dbReference type="GO" id="GO:0008865">
    <property type="term" value="F:fructokinase activity"/>
    <property type="evidence" value="ECO:0007669"/>
    <property type="project" value="TreeGrafter"/>
</dbReference>
<evidence type="ECO:0000259" key="15">
    <source>
        <dbReference type="Pfam" id="PF00349"/>
    </source>
</evidence>
<dbReference type="Pfam" id="PF00349">
    <property type="entry name" value="Hexokinase_1"/>
    <property type="match status" value="1"/>
</dbReference>
<reference evidence="17 18" key="1">
    <citation type="journal article" date="2016" name="Genome Biol. Evol.">
        <title>Gene Family Evolution Reflects Adaptation to Soil Environmental Stressors in the Genome of the Collembolan Orchesella cincta.</title>
        <authorList>
            <person name="Faddeeva-Vakhrusheva A."/>
            <person name="Derks M.F."/>
            <person name="Anvar S.Y."/>
            <person name="Agamennone V."/>
            <person name="Suring W."/>
            <person name="Smit S."/>
            <person name="van Straalen N.M."/>
            <person name="Roelofs D."/>
        </authorList>
    </citation>
    <scope>NUCLEOTIDE SEQUENCE [LARGE SCALE GENOMIC DNA]</scope>
    <source>
        <tissue evidence="17">Mixed pool</tissue>
    </source>
</reference>
<dbReference type="OrthoDB" id="419537at2759"/>
<dbReference type="Gene3D" id="3.40.367.20">
    <property type="match status" value="1"/>
</dbReference>
<comment type="catalytic activity">
    <reaction evidence="10">
        <text>D-fructose + ATP = D-fructose 6-phosphate + ADP + H(+)</text>
        <dbReference type="Rhea" id="RHEA:16125"/>
        <dbReference type="ChEBI" id="CHEBI:15378"/>
        <dbReference type="ChEBI" id="CHEBI:30616"/>
        <dbReference type="ChEBI" id="CHEBI:37721"/>
        <dbReference type="ChEBI" id="CHEBI:61527"/>
        <dbReference type="ChEBI" id="CHEBI:456216"/>
        <dbReference type="EC" id="2.7.1.1"/>
    </reaction>
    <physiologicalReaction direction="left-to-right" evidence="10">
        <dbReference type="Rhea" id="RHEA:16126"/>
    </physiologicalReaction>
</comment>
<dbReference type="FunFam" id="3.40.367.20:FF:000005">
    <property type="entry name" value="Phosphotransferase"/>
    <property type="match status" value="1"/>
</dbReference>
<dbReference type="EMBL" id="LJIJ01002930">
    <property type="protein sequence ID" value="ODM89085.1"/>
    <property type="molecule type" value="Genomic_DNA"/>
</dbReference>
<dbReference type="OMA" id="TNIRVCD"/>
<evidence type="ECO:0000256" key="5">
    <source>
        <dbReference type="ARBA" id="ARBA00022741"/>
    </source>
</evidence>
<dbReference type="GO" id="GO:0005739">
    <property type="term" value="C:mitochondrion"/>
    <property type="evidence" value="ECO:0007669"/>
    <property type="project" value="TreeGrafter"/>
</dbReference>
<accession>A0A1D2M806</accession>
<keyword evidence="4 14" id="KW-0808">Transferase</keyword>
<dbReference type="UniPathway" id="UPA00109">
    <property type="reaction ID" value="UER00180"/>
</dbReference>
<evidence type="ECO:0000256" key="3">
    <source>
        <dbReference type="ARBA" id="ARBA00009225"/>
    </source>
</evidence>
<evidence type="ECO:0000313" key="18">
    <source>
        <dbReference type="Proteomes" id="UP000094527"/>
    </source>
</evidence>
<comment type="pathway">
    <text evidence="2">Carbohydrate metabolism; hexose metabolism.</text>
</comment>
<name>A0A1D2M806_ORCCI</name>
<comment type="catalytic activity">
    <reaction evidence="12">
        <text>D-mannose + ATP = D-mannose 6-phosphate + ADP + H(+)</text>
        <dbReference type="Rhea" id="RHEA:11028"/>
        <dbReference type="ChEBI" id="CHEBI:4208"/>
        <dbReference type="ChEBI" id="CHEBI:15378"/>
        <dbReference type="ChEBI" id="CHEBI:30616"/>
        <dbReference type="ChEBI" id="CHEBI:58735"/>
        <dbReference type="ChEBI" id="CHEBI:456216"/>
        <dbReference type="EC" id="2.7.1.1"/>
    </reaction>
    <physiologicalReaction direction="left-to-right" evidence="12">
        <dbReference type="Rhea" id="RHEA:11029"/>
    </physiologicalReaction>
</comment>
<comment type="pathway">
    <text evidence="1">Carbohydrate degradation; glycolysis; D-glyceraldehyde 3-phosphate and glycerone phosphate from D-glucose: step 1/4.</text>
</comment>
<dbReference type="STRING" id="48709.A0A1D2M806"/>
<dbReference type="InterPro" id="IPR001312">
    <property type="entry name" value="Hexokinase"/>
</dbReference>
<dbReference type="PROSITE" id="PS51748">
    <property type="entry name" value="HEXOKINASE_2"/>
    <property type="match status" value="1"/>
</dbReference>
<dbReference type="AlphaFoldDB" id="A0A1D2M806"/>
<dbReference type="PANTHER" id="PTHR19443:SF54">
    <property type="entry name" value="PHOSPHOTRANSFERASE"/>
    <property type="match status" value="1"/>
</dbReference>
<proteinExistence type="inferred from homology"/>
<evidence type="ECO:0000259" key="16">
    <source>
        <dbReference type="Pfam" id="PF03727"/>
    </source>
</evidence>
<protein>
    <recommendedName>
        <fullName evidence="14">Phosphotransferase</fullName>
        <ecNumber evidence="14">2.7.1.-</ecNumber>
    </recommendedName>
</protein>
<dbReference type="GO" id="GO:0005536">
    <property type="term" value="F:D-glucose binding"/>
    <property type="evidence" value="ECO:0007669"/>
    <property type="project" value="InterPro"/>
</dbReference>
<dbReference type="GO" id="GO:0019158">
    <property type="term" value="F:mannokinase activity"/>
    <property type="evidence" value="ECO:0007669"/>
    <property type="project" value="RHEA"/>
</dbReference>
<evidence type="ECO:0000256" key="11">
    <source>
        <dbReference type="ARBA" id="ARBA00048160"/>
    </source>
</evidence>
<dbReference type="Gene3D" id="3.30.420.40">
    <property type="match status" value="1"/>
</dbReference>
<evidence type="ECO:0000256" key="9">
    <source>
        <dbReference type="ARBA" id="ARBA00044613"/>
    </source>
</evidence>
<dbReference type="CDD" id="cd24019">
    <property type="entry name" value="ASKHA_NBD_HK_meta"/>
    <property type="match status" value="1"/>
</dbReference>
<keyword evidence="6 14" id="KW-0418">Kinase</keyword>
<keyword evidence="8 14" id="KW-0324">Glycolysis</keyword>
<dbReference type="PANTHER" id="PTHR19443">
    <property type="entry name" value="HEXOKINASE"/>
    <property type="match status" value="1"/>
</dbReference>
<comment type="function">
    <text evidence="13">Catalyzes the phosphorylation of various hexoses to hexose 6-phosphate.</text>
</comment>
<comment type="catalytic activity">
    <reaction evidence="9">
        <text>a D-hexose + ATP = a D-hexose 6-phosphate + ADP + H(+)</text>
        <dbReference type="Rhea" id="RHEA:22740"/>
        <dbReference type="ChEBI" id="CHEBI:4194"/>
        <dbReference type="ChEBI" id="CHEBI:15378"/>
        <dbReference type="ChEBI" id="CHEBI:30616"/>
        <dbReference type="ChEBI" id="CHEBI:229467"/>
        <dbReference type="ChEBI" id="CHEBI:456216"/>
        <dbReference type="EC" id="2.7.1.1"/>
    </reaction>
    <physiologicalReaction direction="left-to-right" evidence="9">
        <dbReference type="Rhea" id="RHEA:22741"/>
    </physiologicalReaction>
</comment>
<keyword evidence="7 14" id="KW-0067">ATP-binding</keyword>
<keyword evidence="5 14" id="KW-0547">Nucleotide-binding</keyword>
<dbReference type="UniPathway" id="UPA00242"/>
<evidence type="ECO:0000256" key="8">
    <source>
        <dbReference type="ARBA" id="ARBA00023152"/>
    </source>
</evidence>
<dbReference type="GO" id="GO:0004340">
    <property type="term" value="F:glucokinase activity"/>
    <property type="evidence" value="ECO:0007669"/>
    <property type="project" value="TreeGrafter"/>
</dbReference>
<evidence type="ECO:0000256" key="7">
    <source>
        <dbReference type="ARBA" id="ARBA00022840"/>
    </source>
</evidence>
<evidence type="ECO:0000256" key="2">
    <source>
        <dbReference type="ARBA" id="ARBA00005028"/>
    </source>
</evidence>
<dbReference type="SUPFAM" id="SSF53067">
    <property type="entry name" value="Actin-like ATPase domain"/>
    <property type="match status" value="2"/>
</dbReference>
<dbReference type="InterPro" id="IPR022673">
    <property type="entry name" value="Hexokinase_C"/>
</dbReference>
<evidence type="ECO:0000256" key="6">
    <source>
        <dbReference type="ARBA" id="ARBA00022777"/>
    </source>
</evidence>
<evidence type="ECO:0000256" key="4">
    <source>
        <dbReference type="ARBA" id="ARBA00022679"/>
    </source>
</evidence>
<dbReference type="GO" id="GO:0006096">
    <property type="term" value="P:glycolytic process"/>
    <property type="evidence" value="ECO:0007669"/>
    <property type="project" value="UniProtKB-UniPathway"/>
</dbReference>
<dbReference type="GO" id="GO:0005524">
    <property type="term" value="F:ATP binding"/>
    <property type="evidence" value="ECO:0007669"/>
    <property type="project" value="UniProtKB-UniRule"/>
</dbReference>
<dbReference type="InterPro" id="IPR043129">
    <property type="entry name" value="ATPase_NBD"/>
</dbReference>
<evidence type="ECO:0000256" key="13">
    <source>
        <dbReference type="ARBA" id="ARBA00059457"/>
    </source>
</evidence>